<keyword evidence="7" id="KW-1185">Reference proteome</keyword>
<dbReference type="EC" id="2.7.7.65" evidence="1"/>
<dbReference type="GO" id="GO:0052621">
    <property type="term" value="F:diguanylate cyclase activity"/>
    <property type="evidence" value="ECO:0007669"/>
    <property type="project" value="UniProtKB-EC"/>
</dbReference>
<dbReference type="Gene3D" id="3.40.50.2300">
    <property type="match status" value="1"/>
</dbReference>
<name>A0A158GNJ0_9BURK</name>
<dbReference type="GO" id="GO:0000160">
    <property type="term" value="P:phosphorelay signal transduction system"/>
    <property type="evidence" value="ECO:0007669"/>
    <property type="project" value="InterPro"/>
</dbReference>
<dbReference type="PROSITE" id="PS51318">
    <property type="entry name" value="TAT"/>
    <property type="match status" value="1"/>
</dbReference>
<dbReference type="PANTHER" id="PTHR45138">
    <property type="entry name" value="REGULATORY COMPONENTS OF SENSORY TRANSDUCTION SYSTEM"/>
    <property type="match status" value="1"/>
</dbReference>
<dbReference type="InterPro" id="IPR011006">
    <property type="entry name" value="CheY-like_superfamily"/>
</dbReference>
<evidence type="ECO:0000259" key="5">
    <source>
        <dbReference type="PROSITE" id="PS50887"/>
    </source>
</evidence>
<dbReference type="NCBIfam" id="TIGR00254">
    <property type="entry name" value="GGDEF"/>
    <property type="match status" value="1"/>
</dbReference>
<organism evidence="6 7">
    <name type="scientific">Caballeronia humi</name>
    <dbReference type="NCBI Taxonomy" id="326474"/>
    <lineage>
        <taxon>Bacteria</taxon>
        <taxon>Pseudomonadati</taxon>
        <taxon>Pseudomonadota</taxon>
        <taxon>Betaproteobacteria</taxon>
        <taxon>Burkholderiales</taxon>
        <taxon>Burkholderiaceae</taxon>
        <taxon>Caballeronia</taxon>
    </lineage>
</organism>
<evidence type="ECO:0000256" key="2">
    <source>
        <dbReference type="ARBA" id="ARBA00034247"/>
    </source>
</evidence>
<dbReference type="CDD" id="cd01949">
    <property type="entry name" value="GGDEF"/>
    <property type="match status" value="1"/>
</dbReference>
<dbReference type="SUPFAM" id="SSF55073">
    <property type="entry name" value="Nucleotide cyclase"/>
    <property type="match status" value="1"/>
</dbReference>
<gene>
    <name evidence="6" type="ORF">AWB65_02194</name>
</gene>
<comment type="caution">
    <text evidence="6">The sequence shown here is derived from an EMBL/GenBank/DDBJ whole genome shotgun (WGS) entry which is preliminary data.</text>
</comment>
<dbReference type="AlphaFoldDB" id="A0A158GNJ0"/>
<dbReference type="GO" id="GO:0005886">
    <property type="term" value="C:plasma membrane"/>
    <property type="evidence" value="ECO:0007669"/>
    <property type="project" value="TreeGrafter"/>
</dbReference>
<dbReference type="EMBL" id="FCNW02000008">
    <property type="protein sequence ID" value="SAL32960.1"/>
    <property type="molecule type" value="Genomic_DNA"/>
</dbReference>
<dbReference type="PANTHER" id="PTHR45138:SF9">
    <property type="entry name" value="DIGUANYLATE CYCLASE DGCM-RELATED"/>
    <property type="match status" value="1"/>
</dbReference>
<evidence type="ECO:0000256" key="3">
    <source>
        <dbReference type="PROSITE-ProRule" id="PRU00169"/>
    </source>
</evidence>
<dbReference type="Gene3D" id="3.30.70.270">
    <property type="match status" value="1"/>
</dbReference>
<dbReference type="Proteomes" id="UP000054977">
    <property type="component" value="Unassembled WGS sequence"/>
</dbReference>
<comment type="catalytic activity">
    <reaction evidence="2">
        <text>2 GTP = 3',3'-c-di-GMP + 2 diphosphate</text>
        <dbReference type="Rhea" id="RHEA:24898"/>
        <dbReference type="ChEBI" id="CHEBI:33019"/>
        <dbReference type="ChEBI" id="CHEBI:37565"/>
        <dbReference type="ChEBI" id="CHEBI:58805"/>
        <dbReference type="EC" id="2.7.7.65"/>
    </reaction>
</comment>
<dbReference type="InterPro" id="IPR006311">
    <property type="entry name" value="TAT_signal"/>
</dbReference>
<dbReference type="FunFam" id="3.30.70.270:FF:000001">
    <property type="entry name" value="Diguanylate cyclase domain protein"/>
    <property type="match status" value="1"/>
</dbReference>
<dbReference type="PROSITE" id="PS50110">
    <property type="entry name" value="RESPONSE_REGULATORY"/>
    <property type="match status" value="1"/>
</dbReference>
<evidence type="ECO:0000256" key="1">
    <source>
        <dbReference type="ARBA" id="ARBA00012528"/>
    </source>
</evidence>
<dbReference type="Pfam" id="PF00072">
    <property type="entry name" value="Response_reg"/>
    <property type="match status" value="1"/>
</dbReference>
<reference evidence="6" key="1">
    <citation type="submission" date="2016-01" db="EMBL/GenBank/DDBJ databases">
        <authorList>
            <person name="Peeters C."/>
        </authorList>
    </citation>
    <scope>NUCLEOTIDE SEQUENCE [LARGE SCALE GENOMIC DNA]</scope>
    <source>
        <strain evidence="6">LMG 22934</strain>
    </source>
</reference>
<dbReference type="InterPro" id="IPR050469">
    <property type="entry name" value="Diguanylate_Cyclase"/>
</dbReference>
<proteinExistence type="predicted"/>
<dbReference type="SMART" id="SM00267">
    <property type="entry name" value="GGDEF"/>
    <property type="match status" value="1"/>
</dbReference>
<evidence type="ECO:0000313" key="7">
    <source>
        <dbReference type="Proteomes" id="UP000054977"/>
    </source>
</evidence>
<keyword evidence="3" id="KW-0597">Phosphoprotein</keyword>
<dbReference type="InterPro" id="IPR029787">
    <property type="entry name" value="Nucleotide_cyclase"/>
</dbReference>
<evidence type="ECO:0000259" key="4">
    <source>
        <dbReference type="PROSITE" id="PS50110"/>
    </source>
</evidence>
<feature type="domain" description="Response regulatory" evidence="4">
    <location>
        <begin position="69"/>
        <end position="186"/>
    </location>
</feature>
<dbReference type="InterPro" id="IPR043128">
    <property type="entry name" value="Rev_trsase/Diguanyl_cyclase"/>
</dbReference>
<accession>A0A158GNJ0</accession>
<feature type="modified residue" description="4-aspartylphosphate" evidence="3">
    <location>
        <position position="119"/>
    </location>
</feature>
<dbReference type="OrthoDB" id="9813903at2"/>
<sequence length="384" mass="41396">MEHPNPDSLAERARRAVGAAGVAGAATAAGAVAASIERASARSHADERAVADLLAAALNAPPAAECPVMALLVDDQAIIAEALRRALAGEPDVDLHYCANPEDALRVARETRPTVILQDLVMPGVDGLTLVRQYRENPSTRDIPIIVLSTKEEPRIKSAAFSAGANDYLVKLPDTIELVARIRYHSRSYLNLLQRDEAYRALRQSQQHLLATNLELQRLTNSDGLTGLSNRRRLDDYVSAEWRRAMRDGASIGFLMIDVDNFKSYNDTYGHVAGDDVLKLIAHAIEASLNRSSDLAARFGGEEFAVVLPGTSVPGMRLLSEKIRIAVEALGVPHSGSPHGRVTVSIGGVTQTPHSEDGSKQLIEAADVALYRAKRDGRNRVVVG</sequence>
<dbReference type="GO" id="GO:0043709">
    <property type="term" value="P:cell adhesion involved in single-species biofilm formation"/>
    <property type="evidence" value="ECO:0007669"/>
    <property type="project" value="TreeGrafter"/>
</dbReference>
<dbReference type="PROSITE" id="PS50887">
    <property type="entry name" value="GGDEF"/>
    <property type="match status" value="1"/>
</dbReference>
<dbReference type="RefSeq" id="WP_087667171.1">
    <property type="nucleotide sequence ID" value="NZ_FCNW02000008.1"/>
</dbReference>
<dbReference type="SUPFAM" id="SSF52172">
    <property type="entry name" value="CheY-like"/>
    <property type="match status" value="1"/>
</dbReference>
<dbReference type="SMART" id="SM00448">
    <property type="entry name" value="REC"/>
    <property type="match status" value="1"/>
</dbReference>
<feature type="domain" description="GGDEF" evidence="5">
    <location>
        <begin position="250"/>
        <end position="384"/>
    </location>
</feature>
<dbReference type="InterPro" id="IPR001789">
    <property type="entry name" value="Sig_transdc_resp-reg_receiver"/>
</dbReference>
<dbReference type="InterPro" id="IPR000160">
    <property type="entry name" value="GGDEF_dom"/>
</dbReference>
<dbReference type="GO" id="GO:1902201">
    <property type="term" value="P:negative regulation of bacterial-type flagellum-dependent cell motility"/>
    <property type="evidence" value="ECO:0007669"/>
    <property type="project" value="TreeGrafter"/>
</dbReference>
<dbReference type="STRING" id="326474.AWB65_02194"/>
<dbReference type="Pfam" id="PF00990">
    <property type="entry name" value="GGDEF"/>
    <property type="match status" value="1"/>
</dbReference>
<evidence type="ECO:0000313" key="6">
    <source>
        <dbReference type="EMBL" id="SAL32960.1"/>
    </source>
</evidence>
<protein>
    <recommendedName>
        <fullName evidence="1">diguanylate cyclase</fullName>
        <ecNumber evidence="1">2.7.7.65</ecNumber>
    </recommendedName>
</protein>